<dbReference type="Gene3D" id="3.90.550.10">
    <property type="entry name" value="Spore Coat Polysaccharide Biosynthesis Protein SpsA, Chain A"/>
    <property type="match status" value="1"/>
</dbReference>
<accession>A0ABQ0Q187</accession>
<dbReference type="InterPro" id="IPR016873">
    <property type="entry name" value="Caps_polysacc_synth_BcbE_prd"/>
</dbReference>
<proteinExistence type="predicted"/>
<evidence type="ECO:0000313" key="2">
    <source>
        <dbReference type="Proteomes" id="UP001065047"/>
    </source>
</evidence>
<dbReference type="EMBL" id="BAPF01000059">
    <property type="protein sequence ID" value="GBQ86621.1"/>
    <property type="molecule type" value="Genomic_DNA"/>
</dbReference>
<evidence type="ECO:0008006" key="3">
    <source>
        <dbReference type="Google" id="ProtNLM"/>
    </source>
</evidence>
<dbReference type="PIRSF" id="PIRSF028162">
    <property type="entry name" value="BcbE_prd"/>
    <property type="match status" value="1"/>
</dbReference>
<evidence type="ECO:0000313" key="1">
    <source>
        <dbReference type="EMBL" id="GBQ86621.1"/>
    </source>
</evidence>
<dbReference type="SUPFAM" id="SSF53448">
    <property type="entry name" value="Nucleotide-diphospho-sugar transferases"/>
    <property type="match status" value="1"/>
</dbReference>
<dbReference type="InterPro" id="IPR029044">
    <property type="entry name" value="Nucleotide-diphossugar_trans"/>
</dbReference>
<sequence>MGLSVLILAVGSDVEGRGGLDGYPLLAAEMSGMVLMERIIRQCEALSPASITCMLGAADIDEYHLDSIVKLSSPGVSIIRVEAPTAGAACTGLLASDVIDNDHELLIVNANNFVECGFQKSIDYFRNGCLPPSEGGLKANGGIITFDSIHPRYSSVRTSGDRPDCHEAYKQFVEEVSEKNPISRNASVGVYWFRRGVDYIEACKEMIRKDVRVDGKFFVSMAYNEIILKNGIVVSHKIDRDSYFPIKTPREVLALQNHFAHRAERGGYAGR</sequence>
<organism evidence="1 2">
    <name type="scientific">Acetobacter malorum DSM 14337</name>
    <dbReference type="NCBI Taxonomy" id="1307910"/>
    <lineage>
        <taxon>Bacteria</taxon>
        <taxon>Pseudomonadati</taxon>
        <taxon>Pseudomonadota</taxon>
        <taxon>Alphaproteobacteria</taxon>
        <taxon>Acetobacterales</taxon>
        <taxon>Acetobacteraceae</taxon>
        <taxon>Acetobacter</taxon>
    </lineage>
</organism>
<keyword evidence="2" id="KW-1185">Reference proteome</keyword>
<gene>
    <name evidence="1" type="ORF">AA14337_3372</name>
</gene>
<dbReference type="RefSeq" id="WP_061505789.1">
    <property type="nucleotide sequence ID" value="NZ_BAPF01000059.1"/>
</dbReference>
<dbReference type="GeneID" id="29557181"/>
<dbReference type="Proteomes" id="UP001065047">
    <property type="component" value="Unassembled WGS sequence"/>
</dbReference>
<protein>
    <recommendedName>
        <fullName evidence="3">Nucleotidyl transferase domain-containing protein</fullName>
    </recommendedName>
</protein>
<comment type="caution">
    <text evidence="1">The sequence shown here is derived from an EMBL/GenBank/DDBJ whole genome shotgun (WGS) entry which is preliminary data.</text>
</comment>
<reference evidence="1" key="1">
    <citation type="submission" date="2013-04" db="EMBL/GenBank/DDBJ databases">
        <title>The genome sequencing project of 58 acetic acid bacteria.</title>
        <authorList>
            <person name="Okamoto-Kainuma A."/>
            <person name="Ishikawa M."/>
            <person name="Umino S."/>
            <person name="Koizumi Y."/>
            <person name="Shiwa Y."/>
            <person name="Yoshikawa H."/>
            <person name="Matsutani M."/>
            <person name="Matsushita K."/>
        </authorList>
    </citation>
    <scope>NUCLEOTIDE SEQUENCE</scope>
    <source>
        <strain evidence="1">DSM 14337</strain>
    </source>
</reference>
<name>A0ABQ0Q187_9PROT</name>